<comment type="caution">
    <text evidence="2">The sequence shown here is derived from an EMBL/GenBank/DDBJ whole genome shotgun (WGS) entry which is preliminary data.</text>
</comment>
<sequence length="65" mass="8188">MSCRNRRRHEPRRRPAARRWTSSRRRKPMRRRHKSATWRAWGRWRRHQSASGHRRHCFRHGPSVP</sequence>
<organism evidence="2 3">
    <name type="scientific">Rhizobium meliloti</name>
    <name type="common">Ensifer meliloti</name>
    <name type="synonym">Sinorhizobium meliloti</name>
    <dbReference type="NCBI Taxonomy" id="382"/>
    <lineage>
        <taxon>Bacteria</taxon>
        <taxon>Pseudomonadati</taxon>
        <taxon>Pseudomonadota</taxon>
        <taxon>Alphaproteobacteria</taxon>
        <taxon>Hyphomicrobiales</taxon>
        <taxon>Rhizobiaceae</taxon>
        <taxon>Sinorhizobium/Ensifer group</taxon>
        <taxon>Sinorhizobium</taxon>
    </lineage>
</organism>
<proteinExistence type="predicted"/>
<feature type="compositionally biased region" description="Basic residues" evidence="1">
    <location>
        <begin position="1"/>
        <end position="59"/>
    </location>
</feature>
<reference evidence="2 3" key="1">
    <citation type="submission" date="2017-06" db="EMBL/GenBank/DDBJ databases">
        <title>Ensifer strains isolated from leguminous trees and herbs display diverse denitrification phenotypes with some acting as strong N2O sinks.</title>
        <authorList>
            <person name="Woliy K."/>
            <person name="Mania D."/>
            <person name="Bakken L.R."/>
            <person name="Frostegard A."/>
        </authorList>
    </citation>
    <scope>NUCLEOTIDE SEQUENCE [LARGE SCALE GENOMIC DNA]</scope>
    <source>
        <strain evidence="2 3">AC50a</strain>
    </source>
</reference>
<evidence type="ECO:0000313" key="3">
    <source>
        <dbReference type="Proteomes" id="UP000231987"/>
    </source>
</evidence>
<name>A0A2J0YUU9_RHIML</name>
<dbReference type="Proteomes" id="UP000231987">
    <property type="component" value="Unassembled WGS sequence"/>
</dbReference>
<accession>A0A2J0YUU9</accession>
<evidence type="ECO:0000256" key="1">
    <source>
        <dbReference type="SAM" id="MobiDB-lite"/>
    </source>
</evidence>
<protein>
    <submittedName>
        <fullName evidence="2">Uncharacterized protein</fullName>
    </submittedName>
</protein>
<feature type="region of interest" description="Disordered" evidence="1">
    <location>
        <begin position="1"/>
        <end position="65"/>
    </location>
</feature>
<dbReference type="AlphaFoldDB" id="A0A2J0YUU9"/>
<gene>
    <name evidence="2" type="ORF">CEJ86_29030</name>
</gene>
<dbReference type="EMBL" id="NJGD01000022">
    <property type="protein sequence ID" value="PJR10702.1"/>
    <property type="molecule type" value="Genomic_DNA"/>
</dbReference>
<evidence type="ECO:0000313" key="2">
    <source>
        <dbReference type="EMBL" id="PJR10702.1"/>
    </source>
</evidence>